<dbReference type="PRINTS" id="PR00452">
    <property type="entry name" value="SH3DOMAIN"/>
</dbReference>
<gene>
    <name evidence="6" type="ORF">LPJ64_001441</name>
</gene>
<dbReference type="CDD" id="cd00174">
    <property type="entry name" value="SH3"/>
    <property type="match status" value="1"/>
</dbReference>
<feature type="compositionally biased region" description="Polar residues" evidence="3">
    <location>
        <begin position="281"/>
        <end position="294"/>
    </location>
</feature>
<feature type="region of interest" description="Disordered" evidence="3">
    <location>
        <begin position="439"/>
        <end position="461"/>
    </location>
</feature>
<accession>A0A9W8CLY4</accession>
<evidence type="ECO:0000256" key="2">
    <source>
        <dbReference type="PROSITE-ProRule" id="PRU00192"/>
    </source>
</evidence>
<evidence type="ECO:0000256" key="1">
    <source>
        <dbReference type="ARBA" id="ARBA00022443"/>
    </source>
</evidence>
<dbReference type="SMART" id="SM00326">
    <property type="entry name" value="SH3"/>
    <property type="match status" value="1"/>
</dbReference>
<evidence type="ECO:0000313" key="6">
    <source>
        <dbReference type="EMBL" id="KAJ1647181.1"/>
    </source>
</evidence>
<keyword evidence="1 2" id="KW-0728">SH3 domain</keyword>
<dbReference type="SMART" id="SM00721">
    <property type="entry name" value="BAR"/>
    <property type="match status" value="1"/>
</dbReference>
<dbReference type="EMBL" id="JANBOH010000037">
    <property type="protein sequence ID" value="KAJ1647181.1"/>
    <property type="molecule type" value="Genomic_DNA"/>
</dbReference>
<evidence type="ECO:0000313" key="7">
    <source>
        <dbReference type="Proteomes" id="UP001145021"/>
    </source>
</evidence>
<dbReference type="InterPro" id="IPR001452">
    <property type="entry name" value="SH3_domain"/>
</dbReference>
<dbReference type="InterPro" id="IPR036028">
    <property type="entry name" value="SH3-like_dom_sf"/>
</dbReference>
<dbReference type="Gene3D" id="2.30.30.40">
    <property type="entry name" value="SH3 Domains"/>
    <property type="match status" value="1"/>
</dbReference>
<evidence type="ECO:0000259" key="4">
    <source>
        <dbReference type="PROSITE" id="PS50002"/>
    </source>
</evidence>
<dbReference type="GO" id="GO:0005737">
    <property type="term" value="C:cytoplasm"/>
    <property type="evidence" value="ECO:0007669"/>
    <property type="project" value="InterPro"/>
</dbReference>
<organism evidence="6 7">
    <name type="scientific">Coemansia asiatica</name>
    <dbReference type="NCBI Taxonomy" id="1052880"/>
    <lineage>
        <taxon>Eukaryota</taxon>
        <taxon>Fungi</taxon>
        <taxon>Fungi incertae sedis</taxon>
        <taxon>Zoopagomycota</taxon>
        <taxon>Kickxellomycotina</taxon>
        <taxon>Kickxellomycetes</taxon>
        <taxon>Kickxellales</taxon>
        <taxon>Kickxellaceae</taxon>
        <taxon>Coemansia</taxon>
    </lineage>
</organism>
<sequence length="461" mass="51580">MASTLKRGMGKLSQMTGELLKFDSSSKDTLGELETEIKNRQNGAENIHAALLLYTNHLLKKCDSTDNSKQKLHLLENLGSSMFRLGASLPPDSRYGKVIEQYGQVVERLNDLQLQFVTKTKDKWLSGLQRSIDDFKECQSMQKKLEKNRSDYESKSAKLSKNSKENVALEDEVRVAQVRYEDTYEDVTRRMLEMKEGDHDGLVELYSFYEAQVAYHRSCSEQLERMRGLFEENLRAKRTPVPEHLANSGAGALEGRRSGMALKGSDRNGSARAPVPFGGHSHTQSLSRTSSARTTPLAHHRRNGSAQVTADSEDKSYGEISPFEDSRDPARQPPQFGRVQSDITSNLKKAVPSVAPRRHAPPPPAPARSALRVLRRAIYKFDAEVGELALNKGDIIEVTEKLDEGWWNGKVVFSVSDNRVDPQGVRSGLFPTNYTEDCTEADIPSPASARTPAYRSQTYTR</sequence>
<dbReference type="Gene3D" id="1.20.1270.60">
    <property type="entry name" value="Arfaptin homology (AH) domain/BAR domain"/>
    <property type="match status" value="1"/>
</dbReference>
<evidence type="ECO:0008006" key="8">
    <source>
        <dbReference type="Google" id="ProtNLM"/>
    </source>
</evidence>
<dbReference type="Pfam" id="PF14604">
    <property type="entry name" value="SH3_9"/>
    <property type="match status" value="1"/>
</dbReference>
<dbReference type="Pfam" id="PF03114">
    <property type="entry name" value="BAR"/>
    <property type="match status" value="1"/>
</dbReference>
<dbReference type="PROSITE" id="PS50002">
    <property type="entry name" value="SH3"/>
    <property type="match status" value="1"/>
</dbReference>
<feature type="domain" description="BAR" evidence="5">
    <location>
        <begin position="15"/>
        <end position="239"/>
    </location>
</feature>
<protein>
    <recommendedName>
        <fullName evidence="8">BAR-domain-containing protein</fullName>
    </recommendedName>
</protein>
<keyword evidence="7" id="KW-1185">Reference proteome</keyword>
<dbReference type="PANTHER" id="PTHR14167">
    <property type="entry name" value="SH3 DOMAIN-CONTAINING"/>
    <property type="match status" value="1"/>
</dbReference>
<dbReference type="AlphaFoldDB" id="A0A9W8CLY4"/>
<dbReference type="Proteomes" id="UP001145021">
    <property type="component" value="Unassembled WGS sequence"/>
</dbReference>
<feature type="region of interest" description="Disordered" evidence="3">
    <location>
        <begin position="240"/>
        <end position="345"/>
    </location>
</feature>
<comment type="caution">
    <text evidence="6">The sequence shown here is derived from an EMBL/GenBank/DDBJ whole genome shotgun (WGS) entry which is preliminary data.</text>
</comment>
<name>A0A9W8CLY4_9FUNG</name>
<dbReference type="PROSITE" id="PS51021">
    <property type="entry name" value="BAR"/>
    <property type="match status" value="1"/>
</dbReference>
<reference evidence="6" key="1">
    <citation type="submission" date="2022-07" db="EMBL/GenBank/DDBJ databases">
        <title>Phylogenomic reconstructions and comparative analyses of Kickxellomycotina fungi.</title>
        <authorList>
            <person name="Reynolds N.K."/>
            <person name="Stajich J.E."/>
            <person name="Barry K."/>
            <person name="Grigoriev I.V."/>
            <person name="Crous P."/>
            <person name="Smith M.E."/>
        </authorList>
    </citation>
    <scope>NUCLEOTIDE SEQUENCE</scope>
    <source>
        <strain evidence="6">NBRC 105413</strain>
    </source>
</reference>
<dbReference type="InterPro" id="IPR050384">
    <property type="entry name" value="Endophilin_SH3RF"/>
</dbReference>
<evidence type="ECO:0000259" key="5">
    <source>
        <dbReference type="PROSITE" id="PS51021"/>
    </source>
</evidence>
<dbReference type="PANTHER" id="PTHR14167:SF116">
    <property type="entry name" value="CAP, ISOFORM AC"/>
    <property type="match status" value="1"/>
</dbReference>
<dbReference type="InterPro" id="IPR027267">
    <property type="entry name" value="AH/BAR_dom_sf"/>
</dbReference>
<dbReference type="SUPFAM" id="SSF103657">
    <property type="entry name" value="BAR/IMD domain-like"/>
    <property type="match status" value="1"/>
</dbReference>
<dbReference type="SUPFAM" id="SSF50044">
    <property type="entry name" value="SH3-domain"/>
    <property type="match status" value="1"/>
</dbReference>
<feature type="domain" description="SH3" evidence="4">
    <location>
        <begin position="370"/>
        <end position="440"/>
    </location>
</feature>
<dbReference type="InterPro" id="IPR004148">
    <property type="entry name" value="BAR_dom"/>
</dbReference>
<evidence type="ECO:0000256" key="3">
    <source>
        <dbReference type="SAM" id="MobiDB-lite"/>
    </source>
</evidence>
<proteinExistence type="predicted"/>